<feature type="active site" evidence="5 6">
    <location>
        <position position="212"/>
    </location>
</feature>
<dbReference type="SUPFAM" id="SSF54001">
    <property type="entry name" value="Cysteine proteinases"/>
    <property type="match status" value="1"/>
</dbReference>
<dbReference type="FunFam" id="3.90.70.10:FF:000114">
    <property type="entry name" value="Calpain a"/>
    <property type="match status" value="1"/>
</dbReference>
<sequence length="291" mass="32705">MLLCKQEFCQQPTLFSDGTTRFDVEQGGAGTCWFLSILSSLADNGEAIKQIIPDDAYPIGSDKYSGLFHCKLWRFGQWVDVYVDDLLPVKLYGSEFKLWGAKSTDDREMWVSLMEKAFARFKGGYANVYGGLPGDAFTTLTGGVAELVEIQDTDAATLYSRMKNALSCGSIITCSCPVNGIKGLVGNHAYTITGTFRINHRAQSKMLLRLRNPWGTKGEWKGDWSDKSYLWNDVTDSVKEKMKVNKKMDGEFWMTMADFMSHFCRVSICNFTPDFDQDGKEDSLSENVIMC</sequence>
<evidence type="ECO:0000313" key="8">
    <source>
        <dbReference type="EMBL" id="ELU08109.1"/>
    </source>
</evidence>
<evidence type="ECO:0000256" key="1">
    <source>
        <dbReference type="ARBA" id="ARBA00007623"/>
    </source>
</evidence>
<dbReference type="CDD" id="cd00044">
    <property type="entry name" value="CysPc"/>
    <property type="match status" value="1"/>
</dbReference>
<reference evidence="8 10" key="2">
    <citation type="journal article" date="2013" name="Nature">
        <title>Insights into bilaterian evolution from three spiralian genomes.</title>
        <authorList>
            <person name="Simakov O."/>
            <person name="Marletaz F."/>
            <person name="Cho S.J."/>
            <person name="Edsinger-Gonzales E."/>
            <person name="Havlak P."/>
            <person name="Hellsten U."/>
            <person name="Kuo D.H."/>
            <person name="Larsson T."/>
            <person name="Lv J."/>
            <person name="Arendt D."/>
            <person name="Savage R."/>
            <person name="Osoegawa K."/>
            <person name="de Jong P."/>
            <person name="Grimwood J."/>
            <person name="Chapman J.A."/>
            <person name="Shapiro H."/>
            <person name="Aerts A."/>
            <person name="Otillar R.P."/>
            <person name="Terry A.Y."/>
            <person name="Boore J.L."/>
            <person name="Grigoriev I.V."/>
            <person name="Lindberg D.R."/>
            <person name="Seaver E.C."/>
            <person name="Weisblat D.A."/>
            <person name="Putnam N.H."/>
            <person name="Rokhsar D.S."/>
        </authorList>
    </citation>
    <scope>NUCLEOTIDE SEQUENCE</scope>
    <source>
        <strain evidence="8 10">I ESC-2004</strain>
    </source>
</reference>
<dbReference type="GO" id="GO:0005737">
    <property type="term" value="C:cytoplasm"/>
    <property type="evidence" value="ECO:0007669"/>
    <property type="project" value="TreeGrafter"/>
</dbReference>
<dbReference type="PANTHER" id="PTHR10183:SF379">
    <property type="entry name" value="CALPAIN-5"/>
    <property type="match status" value="1"/>
</dbReference>
<dbReference type="OrthoDB" id="424753at2759"/>
<dbReference type="PANTHER" id="PTHR10183">
    <property type="entry name" value="CALPAIN"/>
    <property type="match status" value="1"/>
</dbReference>
<dbReference type="InterPro" id="IPR001300">
    <property type="entry name" value="Peptidase_C2_calpain_cat"/>
</dbReference>
<dbReference type="PROSITE" id="PS50203">
    <property type="entry name" value="CALPAIN_CAT"/>
    <property type="match status" value="1"/>
</dbReference>
<keyword evidence="4 6" id="KW-0788">Thiol protease</keyword>
<evidence type="ECO:0000256" key="3">
    <source>
        <dbReference type="ARBA" id="ARBA00022801"/>
    </source>
</evidence>
<organism evidence="8">
    <name type="scientific">Capitella teleta</name>
    <name type="common">Polychaete worm</name>
    <dbReference type="NCBI Taxonomy" id="283909"/>
    <lineage>
        <taxon>Eukaryota</taxon>
        <taxon>Metazoa</taxon>
        <taxon>Spiralia</taxon>
        <taxon>Lophotrochozoa</taxon>
        <taxon>Annelida</taxon>
        <taxon>Polychaeta</taxon>
        <taxon>Sedentaria</taxon>
        <taxon>Scolecida</taxon>
        <taxon>Capitellidae</taxon>
        <taxon>Capitella</taxon>
    </lineage>
</organism>
<dbReference type="AlphaFoldDB" id="R7UNL8"/>
<feature type="active site" evidence="5 6">
    <location>
        <position position="188"/>
    </location>
</feature>
<evidence type="ECO:0000259" key="7">
    <source>
        <dbReference type="PROSITE" id="PS50203"/>
    </source>
</evidence>
<accession>R7UNL8</accession>
<evidence type="ECO:0000313" key="10">
    <source>
        <dbReference type="Proteomes" id="UP000014760"/>
    </source>
</evidence>
<dbReference type="GO" id="GO:0006508">
    <property type="term" value="P:proteolysis"/>
    <property type="evidence" value="ECO:0007669"/>
    <property type="project" value="UniProtKB-KW"/>
</dbReference>
<comment type="similarity">
    <text evidence="1">Belongs to the peptidase C2 family.</text>
</comment>
<name>R7UNL8_CAPTE</name>
<dbReference type="EMBL" id="AMQN01006850">
    <property type="status" value="NOT_ANNOTATED_CDS"/>
    <property type="molecule type" value="Genomic_DNA"/>
</dbReference>
<keyword evidence="2 6" id="KW-0645">Protease</keyword>
<dbReference type="Pfam" id="PF00648">
    <property type="entry name" value="Peptidase_C2"/>
    <property type="match status" value="1"/>
</dbReference>
<dbReference type="EnsemblMetazoa" id="CapteT90023">
    <property type="protein sequence ID" value="CapteP90023"/>
    <property type="gene ID" value="CapteG90023"/>
</dbReference>
<dbReference type="Proteomes" id="UP000014760">
    <property type="component" value="Unassembled WGS sequence"/>
</dbReference>
<evidence type="ECO:0000256" key="5">
    <source>
        <dbReference type="PIRSR" id="PIRSR622684-1"/>
    </source>
</evidence>
<dbReference type="InterPro" id="IPR022684">
    <property type="entry name" value="Calpain_cysteine_protease"/>
</dbReference>
<evidence type="ECO:0000256" key="4">
    <source>
        <dbReference type="ARBA" id="ARBA00022807"/>
    </source>
</evidence>
<proteinExistence type="inferred from homology"/>
<evidence type="ECO:0000256" key="2">
    <source>
        <dbReference type="ARBA" id="ARBA00022670"/>
    </source>
</evidence>
<dbReference type="STRING" id="283909.R7UNL8"/>
<feature type="active site" evidence="5 6">
    <location>
        <position position="32"/>
    </location>
</feature>
<evidence type="ECO:0000256" key="6">
    <source>
        <dbReference type="PROSITE-ProRule" id="PRU00239"/>
    </source>
</evidence>
<dbReference type="EMBL" id="KB299334">
    <property type="protein sequence ID" value="ELU08109.1"/>
    <property type="molecule type" value="Genomic_DNA"/>
</dbReference>
<protein>
    <recommendedName>
        <fullName evidence="7">Calpain catalytic domain-containing protein</fullName>
    </recommendedName>
</protein>
<dbReference type="GO" id="GO:0004198">
    <property type="term" value="F:calcium-dependent cysteine-type endopeptidase activity"/>
    <property type="evidence" value="ECO:0007669"/>
    <property type="project" value="InterPro"/>
</dbReference>
<dbReference type="Gene3D" id="3.90.70.10">
    <property type="entry name" value="Cysteine proteinases"/>
    <property type="match status" value="1"/>
</dbReference>
<dbReference type="PRINTS" id="PR00704">
    <property type="entry name" value="CALPAIN"/>
</dbReference>
<dbReference type="OMA" id="NCHIRAP"/>
<dbReference type="HOGENOM" id="CLU_010982_3_1_1"/>
<feature type="domain" description="Calpain catalytic" evidence="7">
    <location>
        <begin position="6"/>
        <end position="272"/>
    </location>
</feature>
<reference evidence="10" key="1">
    <citation type="submission" date="2012-12" db="EMBL/GenBank/DDBJ databases">
        <authorList>
            <person name="Hellsten U."/>
            <person name="Grimwood J."/>
            <person name="Chapman J.A."/>
            <person name="Shapiro H."/>
            <person name="Aerts A."/>
            <person name="Otillar R.P."/>
            <person name="Terry A.Y."/>
            <person name="Boore J.L."/>
            <person name="Simakov O."/>
            <person name="Marletaz F."/>
            <person name="Cho S.-J."/>
            <person name="Edsinger-Gonzales E."/>
            <person name="Havlak P."/>
            <person name="Kuo D.-H."/>
            <person name="Larsson T."/>
            <person name="Lv J."/>
            <person name="Arendt D."/>
            <person name="Savage R."/>
            <person name="Osoegawa K."/>
            <person name="de Jong P."/>
            <person name="Lindberg D.R."/>
            <person name="Seaver E.C."/>
            <person name="Weisblat D.A."/>
            <person name="Putnam N.H."/>
            <person name="Grigoriev I.V."/>
            <person name="Rokhsar D.S."/>
        </authorList>
    </citation>
    <scope>NUCLEOTIDE SEQUENCE</scope>
    <source>
        <strain evidence="10">I ESC-2004</strain>
    </source>
</reference>
<gene>
    <name evidence="8" type="ORF">CAPTEDRAFT_90023</name>
</gene>
<reference evidence="9" key="3">
    <citation type="submission" date="2015-06" db="UniProtKB">
        <authorList>
            <consortium name="EnsemblMetazoa"/>
        </authorList>
    </citation>
    <scope>IDENTIFICATION</scope>
</reference>
<dbReference type="InterPro" id="IPR038765">
    <property type="entry name" value="Papain-like_cys_pep_sf"/>
</dbReference>
<evidence type="ECO:0000313" key="9">
    <source>
        <dbReference type="EnsemblMetazoa" id="CapteP90023"/>
    </source>
</evidence>
<keyword evidence="3 6" id="KW-0378">Hydrolase</keyword>
<keyword evidence="10" id="KW-1185">Reference proteome</keyword>
<dbReference type="SMART" id="SM00230">
    <property type="entry name" value="CysPc"/>
    <property type="match status" value="1"/>
</dbReference>